<dbReference type="GeneID" id="27332684"/>
<dbReference type="Proteomes" id="UP000053328">
    <property type="component" value="Unassembled WGS sequence"/>
</dbReference>
<keyword evidence="3" id="KW-1185">Reference proteome</keyword>
<evidence type="ECO:0000313" key="3">
    <source>
        <dbReference type="Proteomes" id="UP000053328"/>
    </source>
</evidence>
<dbReference type="PANTHER" id="PTHR38703">
    <property type="entry name" value="CHROMOSOME 8, WHOLE GENOME SHOTGUN SEQUENCE"/>
    <property type="match status" value="1"/>
</dbReference>
<dbReference type="PANTHER" id="PTHR38703:SF1">
    <property type="entry name" value="ALLERGEN"/>
    <property type="match status" value="1"/>
</dbReference>
<accession>A0A0D2B9F1</accession>
<protein>
    <submittedName>
        <fullName evidence="2">Uncharacterized protein</fullName>
    </submittedName>
</protein>
<feature type="compositionally biased region" description="Polar residues" evidence="1">
    <location>
        <begin position="148"/>
        <end position="157"/>
    </location>
</feature>
<feature type="compositionally biased region" description="Basic residues" evidence="1">
    <location>
        <begin position="40"/>
        <end position="49"/>
    </location>
</feature>
<organism evidence="2 3">
    <name type="scientific">Exophiala spinifera</name>
    <dbReference type="NCBI Taxonomy" id="91928"/>
    <lineage>
        <taxon>Eukaryota</taxon>
        <taxon>Fungi</taxon>
        <taxon>Dikarya</taxon>
        <taxon>Ascomycota</taxon>
        <taxon>Pezizomycotina</taxon>
        <taxon>Eurotiomycetes</taxon>
        <taxon>Chaetothyriomycetidae</taxon>
        <taxon>Chaetothyriales</taxon>
        <taxon>Herpotrichiellaceae</taxon>
        <taxon>Exophiala</taxon>
    </lineage>
</organism>
<feature type="compositionally biased region" description="Polar residues" evidence="1">
    <location>
        <begin position="85"/>
        <end position="95"/>
    </location>
</feature>
<feature type="region of interest" description="Disordered" evidence="1">
    <location>
        <begin position="1"/>
        <end position="250"/>
    </location>
</feature>
<dbReference type="OrthoDB" id="5325276at2759"/>
<feature type="compositionally biased region" description="Basic and acidic residues" evidence="1">
    <location>
        <begin position="346"/>
        <end position="368"/>
    </location>
</feature>
<dbReference type="HOGENOM" id="CLU_041689_0_0_1"/>
<dbReference type="AlphaFoldDB" id="A0A0D2B9F1"/>
<proteinExistence type="predicted"/>
<name>A0A0D2B9F1_9EURO</name>
<evidence type="ECO:0000313" key="2">
    <source>
        <dbReference type="EMBL" id="KIW15553.1"/>
    </source>
</evidence>
<feature type="compositionally biased region" description="Polar residues" evidence="1">
    <location>
        <begin position="50"/>
        <end position="63"/>
    </location>
</feature>
<dbReference type="EMBL" id="KN847495">
    <property type="protein sequence ID" value="KIW15553.1"/>
    <property type="molecule type" value="Genomic_DNA"/>
</dbReference>
<feature type="compositionally biased region" description="Low complexity" evidence="1">
    <location>
        <begin position="195"/>
        <end position="226"/>
    </location>
</feature>
<sequence length="390" mass="43031">MSAGLSEAATLTHNTTRSRSRSWSKEASNRQNTSNGPTVRPKRSRRLQKRPSSNALTVSSTTGPIVPPAMVQQHPDESLTALPQLRTQAIPQRSSSLRKQRLQTAEGVRAISKPSTEQLGERPPSGDAQDADQEPAAAHDQKPPSPPTTSARDQSGPHQPPRTPRHVPLAPFDPSPLNPLYHIPSPKMSNLPFRPASSPSASSSSPPQTQPSTTPTVSSTPQTSSPHYNGHTILPPGFRPGSSTHQTDVETAWQPAVTREVVKEHTVEIVQEQVTREIHVHHYYTHIQPIRAVEVLPARHFIVDPATGQKVEIPAPEGWEMPSDMQPRKLNLPETNILEPMSRHYLVDEDHPEGTPEPPPRDFQRRSQLELNKIARASHTAKWSPFPKVD</sequence>
<gene>
    <name evidence="2" type="ORF">PV08_05601</name>
</gene>
<reference evidence="2 3" key="1">
    <citation type="submission" date="2015-01" db="EMBL/GenBank/DDBJ databases">
        <title>The Genome Sequence of Exophiala spinifera CBS89968.</title>
        <authorList>
            <consortium name="The Broad Institute Genomics Platform"/>
            <person name="Cuomo C."/>
            <person name="de Hoog S."/>
            <person name="Gorbushina A."/>
            <person name="Stielow B."/>
            <person name="Teixiera M."/>
            <person name="Abouelleil A."/>
            <person name="Chapman S.B."/>
            <person name="Priest M."/>
            <person name="Young S.K."/>
            <person name="Wortman J."/>
            <person name="Nusbaum C."/>
            <person name="Birren B."/>
        </authorList>
    </citation>
    <scope>NUCLEOTIDE SEQUENCE [LARGE SCALE GENOMIC DNA]</scope>
    <source>
        <strain evidence="2 3">CBS 89968</strain>
    </source>
</reference>
<feature type="region of interest" description="Disordered" evidence="1">
    <location>
        <begin position="346"/>
        <end position="390"/>
    </location>
</feature>
<dbReference type="RefSeq" id="XP_016235769.1">
    <property type="nucleotide sequence ID" value="XM_016379942.1"/>
</dbReference>
<evidence type="ECO:0000256" key="1">
    <source>
        <dbReference type="SAM" id="MobiDB-lite"/>
    </source>
</evidence>
<dbReference type="VEuPathDB" id="FungiDB:PV08_05601"/>